<dbReference type="OrthoDB" id="2414723at2759"/>
<dbReference type="InterPro" id="IPR006615">
    <property type="entry name" value="Pept_C19_DUSP"/>
</dbReference>
<dbReference type="Pfam" id="PF02214">
    <property type="entry name" value="BTB_2"/>
    <property type="match status" value="1"/>
</dbReference>
<dbReference type="Proteomes" id="UP000242188">
    <property type="component" value="Unassembled WGS sequence"/>
</dbReference>
<keyword evidence="1" id="KW-0175">Coiled coil</keyword>
<organism evidence="4 5">
    <name type="scientific">Mizuhopecten yessoensis</name>
    <name type="common">Japanese scallop</name>
    <name type="synonym">Patinopecten yessoensis</name>
    <dbReference type="NCBI Taxonomy" id="6573"/>
    <lineage>
        <taxon>Eukaryota</taxon>
        <taxon>Metazoa</taxon>
        <taxon>Spiralia</taxon>
        <taxon>Lophotrochozoa</taxon>
        <taxon>Mollusca</taxon>
        <taxon>Bivalvia</taxon>
        <taxon>Autobranchia</taxon>
        <taxon>Pteriomorphia</taxon>
        <taxon>Pectinida</taxon>
        <taxon>Pectinoidea</taxon>
        <taxon>Pectinidae</taxon>
        <taxon>Mizuhopecten</taxon>
    </lineage>
</organism>
<gene>
    <name evidence="4" type="ORF">KP79_PYT17468</name>
</gene>
<sequence>MPESSLQLSASSSAISCTSNGLGSSHSAGSSSQGGTAVYRNNTGEKKSKMATSQPPPVSSSTDLMTQRAILEQIFLKRAEEGDFWYVIVAEWLEQLKRYLGVPSNRKYYHQRSYPGPIITRRDYAHTVDVVHEDAWRMLIQWYGLADGHKPIKLVVYGYNRSPDIEHNINAFKLMLSNSPPEDFHNEKFSKMEKVGHVEWKARTLYGVEPDKKTRLWGKPDADGEWRALTCRDKAIGKCLDIDSDFIRPIIAMEICGCDDIWGQTPEGVEPSQDPSVGPLYEQDIFDDVTSTWEIDIHDQIDHIGKSVIDGLHMNFSAFVQRAKEFIDQRDAQLRQREREITHCENFSDDTRRRLEEKEQTLDVELASCQALAKDYDMKKIELASEHDQKLQELEELEQRRKTDYLKEREKFDIERKRFNEELERITEMNEIQEGRIKLDIGGVQYTTSLATLKKDSGSMLAAMFSGRHQLRTEADGSYFIDRDGAHFRYILNYLRDGGIKDGTLPSNENLWRELLTEAEYYQISGLVDYLYSLLYKQSELFSVEAKDEPEDEEEGNDTFV</sequence>
<dbReference type="InterPro" id="IPR045068">
    <property type="entry name" value="BACURD1-3"/>
</dbReference>
<protein>
    <submittedName>
        <fullName evidence="4">BTB/POZ domain-containing protein KCTD7</fullName>
    </submittedName>
</protein>
<dbReference type="PANTHER" id="PTHR11145">
    <property type="entry name" value="BTB/POZ DOMAIN-CONTAINING ADAPTER FOR CUL3-MEDIATED RHOA DEGRADATION PROTEIN FAMILY MEMBER"/>
    <property type="match status" value="1"/>
</dbReference>
<dbReference type="PROSITE" id="PS51283">
    <property type="entry name" value="DUSP"/>
    <property type="match status" value="1"/>
</dbReference>
<dbReference type="AlphaFoldDB" id="A0A210QLC4"/>
<dbReference type="InterPro" id="IPR000210">
    <property type="entry name" value="BTB/POZ_dom"/>
</dbReference>
<dbReference type="InterPro" id="IPR003131">
    <property type="entry name" value="T1-type_BTB"/>
</dbReference>
<comment type="caution">
    <text evidence="4">The sequence shown here is derived from an EMBL/GenBank/DDBJ whole genome shotgun (WGS) entry which is preliminary data.</text>
</comment>
<name>A0A210QLC4_MIZYE</name>
<proteinExistence type="predicted"/>
<dbReference type="EMBL" id="NEDP02003088">
    <property type="protein sequence ID" value="OWF49548.1"/>
    <property type="molecule type" value="Genomic_DNA"/>
</dbReference>
<dbReference type="Gene3D" id="3.10.20.90">
    <property type="entry name" value="Phosphatidylinositol 3-kinase Catalytic Subunit, Chain A, domain 1"/>
    <property type="match status" value="1"/>
</dbReference>
<dbReference type="PANTHER" id="PTHR11145:SF8">
    <property type="entry name" value="RE57120P"/>
    <property type="match status" value="1"/>
</dbReference>
<dbReference type="Pfam" id="PF06337">
    <property type="entry name" value="DUSP"/>
    <property type="match status" value="1"/>
</dbReference>
<dbReference type="GO" id="GO:0051260">
    <property type="term" value="P:protein homooligomerization"/>
    <property type="evidence" value="ECO:0007669"/>
    <property type="project" value="InterPro"/>
</dbReference>
<dbReference type="GO" id="GO:0004843">
    <property type="term" value="F:cysteine-type deubiquitinase activity"/>
    <property type="evidence" value="ECO:0007669"/>
    <property type="project" value="InterPro"/>
</dbReference>
<accession>A0A210QLC4</accession>
<feature type="coiled-coil region" evidence="1">
    <location>
        <begin position="380"/>
        <end position="436"/>
    </location>
</feature>
<dbReference type="SMART" id="SM00225">
    <property type="entry name" value="BTB"/>
    <property type="match status" value="1"/>
</dbReference>
<dbReference type="InterPro" id="IPR035927">
    <property type="entry name" value="DUSP-like_sf"/>
</dbReference>
<dbReference type="Gene3D" id="3.30.710.10">
    <property type="entry name" value="Potassium Channel Kv1.1, Chain A"/>
    <property type="match status" value="1"/>
</dbReference>
<dbReference type="CDD" id="cd18376">
    <property type="entry name" value="BTB_POZ_FIP2-like"/>
    <property type="match status" value="1"/>
</dbReference>
<dbReference type="SUPFAM" id="SSF143791">
    <property type="entry name" value="DUSP-like"/>
    <property type="match status" value="1"/>
</dbReference>
<evidence type="ECO:0000256" key="2">
    <source>
        <dbReference type="SAM" id="MobiDB-lite"/>
    </source>
</evidence>
<feature type="region of interest" description="Disordered" evidence="2">
    <location>
        <begin position="15"/>
        <end position="63"/>
    </location>
</feature>
<reference evidence="4 5" key="1">
    <citation type="journal article" date="2017" name="Nat. Ecol. Evol.">
        <title>Scallop genome provides insights into evolution of bilaterian karyotype and development.</title>
        <authorList>
            <person name="Wang S."/>
            <person name="Zhang J."/>
            <person name="Jiao W."/>
            <person name="Li J."/>
            <person name="Xun X."/>
            <person name="Sun Y."/>
            <person name="Guo X."/>
            <person name="Huan P."/>
            <person name="Dong B."/>
            <person name="Zhang L."/>
            <person name="Hu X."/>
            <person name="Sun X."/>
            <person name="Wang J."/>
            <person name="Zhao C."/>
            <person name="Wang Y."/>
            <person name="Wang D."/>
            <person name="Huang X."/>
            <person name="Wang R."/>
            <person name="Lv J."/>
            <person name="Li Y."/>
            <person name="Zhang Z."/>
            <person name="Liu B."/>
            <person name="Lu W."/>
            <person name="Hui Y."/>
            <person name="Liang J."/>
            <person name="Zhou Z."/>
            <person name="Hou R."/>
            <person name="Li X."/>
            <person name="Liu Y."/>
            <person name="Li H."/>
            <person name="Ning X."/>
            <person name="Lin Y."/>
            <person name="Zhao L."/>
            <person name="Xing Q."/>
            <person name="Dou J."/>
            <person name="Li Y."/>
            <person name="Mao J."/>
            <person name="Guo H."/>
            <person name="Dou H."/>
            <person name="Li T."/>
            <person name="Mu C."/>
            <person name="Jiang W."/>
            <person name="Fu Q."/>
            <person name="Fu X."/>
            <person name="Miao Y."/>
            <person name="Liu J."/>
            <person name="Yu Q."/>
            <person name="Li R."/>
            <person name="Liao H."/>
            <person name="Li X."/>
            <person name="Kong Y."/>
            <person name="Jiang Z."/>
            <person name="Chourrout D."/>
            <person name="Li R."/>
            <person name="Bao Z."/>
        </authorList>
    </citation>
    <scope>NUCLEOTIDE SEQUENCE [LARGE SCALE GENOMIC DNA]</scope>
    <source>
        <strain evidence="4 5">PY_sf001</strain>
    </source>
</reference>
<evidence type="ECO:0000259" key="3">
    <source>
        <dbReference type="PROSITE" id="PS51283"/>
    </source>
</evidence>
<dbReference type="Gene3D" id="3.30.2230.10">
    <property type="entry name" value="DUSP-like"/>
    <property type="match status" value="1"/>
</dbReference>
<evidence type="ECO:0000313" key="5">
    <source>
        <dbReference type="Proteomes" id="UP000242188"/>
    </source>
</evidence>
<dbReference type="InterPro" id="IPR011333">
    <property type="entry name" value="SKP1/BTB/POZ_sf"/>
</dbReference>
<evidence type="ECO:0000313" key="4">
    <source>
        <dbReference type="EMBL" id="OWF49548.1"/>
    </source>
</evidence>
<dbReference type="STRING" id="6573.A0A210QLC4"/>
<evidence type="ECO:0000256" key="1">
    <source>
        <dbReference type="SAM" id="Coils"/>
    </source>
</evidence>
<dbReference type="SUPFAM" id="SSF54695">
    <property type="entry name" value="POZ domain"/>
    <property type="match status" value="1"/>
</dbReference>
<feature type="compositionally biased region" description="Low complexity" evidence="2">
    <location>
        <begin position="15"/>
        <end position="35"/>
    </location>
</feature>
<feature type="domain" description="DUSP" evidence="3">
    <location>
        <begin position="62"/>
        <end position="157"/>
    </location>
</feature>
<keyword evidence="5" id="KW-1185">Reference proteome</keyword>